<dbReference type="PANTHER" id="PTHR43085">
    <property type="entry name" value="HEXOKINASE FAMILY MEMBER"/>
    <property type="match status" value="1"/>
</dbReference>
<dbReference type="Pfam" id="PF00294">
    <property type="entry name" value="PfkB"/>
    <property type="match status" value="1"/>
</dbReference>
<name>A0A326RVV2_9BACT</name>
<dbReference type="RefSeq" id="WP_111393495.1">
    <property type="nucleotide sequence ID" value="NZ_QKTX01000010.1"/>
</dbReference>
<keyword evidence="3 5" id="KW-0418">Kinase</keyword>
<evidence type="ECO:0000259" key="4">
    <source>
        <dbReference type="Pfam" id="PF00294"/>
    </source>
</evidence>
<proteinExistence type="inferred from homology"/>
<evidence type="ECO:0000313" key="6">
    <source>
        <dbReference type="Proteomes" id="UP000248917"/>
    </source>
</evidence>
<dbReference type="InterPro" id="IPR002173">
    <property type="entry name" value="Carboh/pur_kinase_PfkB_CS"/>
</dbReference>
<keyword evidence="6" id="KW-1185">Reference proteome</keyword>
<comment type="caution">
    <text evidence="5">The sequence shown here is derived from an EMBL/GenBank/DDBJ whole genome shotgun (WGS) entry which is preliminary data.</text>
</comment>
<dbReference type="PANTHER" id="PTHR43085:SF57">
    <property type="entry name" value="CARBOHYDRATE KINASE PFKB DOMAIN-CONTAINING PROTEIN"/>
    <property type="match status" value="1"/>
</dbReference>
<comment type="similarity">
    <text evidence="1">Belongs to the carbohydrate kinase PfkB family.</text>
</comment>
<protein>
    <submittedName>
        <fullName evidence="5">Fructokinase</fullName>
    </submittedName>
</protein>
<evidence type="ECO:0000256" key="3">
    <source>
        <dbReference type="ARBA" id="ARBA00022777"/>
    </source>
</evidence>
<dbReference type="Gene3D" id="3.40.1190.20">
    <property type="match status" value="1"/>
</dbReference>
<evidence type="ECO:0000256" key="2">
    <source>
        <dbReference type="ARBA" id="ARBA00022679"/>
    </source>
</evidence>
<dbReference type="InterPro" id="IPR029056">
    <property type="entry name" value="Ribokinase-like"/>
</dbReference>
<dbReference type="PROSITE" id="PS00584">
    <property type="entry name" value="PFKB_KINASES_2"/>
    <property type="match status" value="1"/>
</dbReference>
<organism evidence="5 6">
    <name type="scientific">Algoriphagus aquaeductus</name>
    <dbReference type="NCBI Taxonomy" id="475299"/>
    <lineage>
        <taxon>Bacteria</taxon>
        <taxon>Pseudomonadati</taxon>
        <taxon>Bacteroidota</taxon>
        <taxon>Cytophagia</taxon>
        <taxon>Cytophagales</taxon>
        <taxon>Cyclobacteriaceae</taxon>
        <taxon>Algoriphagus</taxon>
    </lineage>
</organism>
<accession>A0A326RVV2</accession>
<gene>
    <name evidence="5" type="ORF">CLV31_11033</name>
</gene>
<feature type="domain" description="Carbohydrate kinase PfkB" evidence="4">
    <location>
        <begin position="22"/>
        <end position="280"/>
    </location>
</feature>
<dbReference type="InterPro" id="IPR050306">
    <property type="entry name" value="PfkB_Carbo_kinase"/>
</dbReference>
<dbReference type="OrthoDB" id="9813569at2"/>
<reference evidence="5 6" key="1">
    <citation type="submission" date="2018-06" db="EMBL/GenBank/DDBJ databases">
        <title>Genomic Encyclopedia of Archaeal and Bacterial Type Strains, Phase II (KMG-II): from individual species to whole genera.</title>
        <authorList>
            <person name="Goeker M."/>
        </authorList>
    </citation>
    <scope>NUCLEOTIDE SEQUENCE [LARGE SCALE GENOMIC DNA]</scope>
    <source>
        <strain evidence="5 6">T4</strain>
    </source>
</reference>
<keyword evidence="2" id="KW-0808">Transferase</keyword>
<dbReference type="EMBL" id="QKTX01000010">
    <property type="protein sequence ID" value="PZV81502.1"/>
    <property type="molecule type" value="Genomic_DNA"/>
</dbReference>
<sequence>MRDHVVIFGEMLWDCLPTGPVAGGAPMNVALNLHQLGLNSRLISAVGADEEGEKLLGFLQEFNLPLDLIQTKTDHETSKVLVDTSDPENIKYTIVSPVAWDFIEWSEELDRAVEDADAFVFGTLGVRNPESLKTLIKLLHHPTLRIFDANLRPPFYDFEVIETLLGYADILKINEDELEIFADYFGTDPSIEGLCFHLDQHFPMEIICVTRGSKGAMIYQKGKIIEHPGYKVAFQDSIGAGDAFLSGFIKMYLEEKNPEEILDFACKLGGFVATKKGATPKYSEEEVHREIR</sequence>
<dbReference type="AlphaFoldDB" id="A0A326RVV2"/>
<dbReference type="GO" id="GO:0016301">
    <property type="term" value="F:kinase activity"/>
    <property type="evidence" value="ECO:0007669"/>
    <property type="project" value="UniProtKB-KW"/>
</dbReference>
<dbReference type="CDD" id="cd01167">
    <property type="entry name" value="bac_FRK"/>
    <property type="match status" value="1"/>
</dbReference>
<evidence type="ECO:0000256" key="1">
    <source>
        <dbReference type="ARBA" id="ARBA00010688"/>
    </source>
</evidence>
<dbReference type="PROSITE" id="PS00583">
    <property type="entry name" value="PFKB_KINASES_1"/>
    <property type="match status" value="1"/>
</dbReference>
<dbReference type="SUPFAM" id="SSF53613">
    <property type="entry name" value="Ribokinase-like"/>
    <property type="match status" value="1"/>
</dbReference>
<dbReference type="InterPro" id="IPR011611">
    <property type="entry name" value="PfkB_dom"/>
</dbReference>
<evidence type="ECO:0000313" key="5">
    <source>
        <dbReference type="EMBL" id="PZV81502.1"/>
    </source>
</evidence>
<dbReference type="Proteomes" id="UP000248917">
    <property type="component" value="Unassembled WGS sequence"/>
</dbReference>